<keyword evidence="10" id="KW-1185">Reference proteome</keyword>
<sequence length="206" mass="21497">MVWFECGDCGESVKKPKVDAHKGRCSSSHFTCLDCSRTFGRNDVKQHTSCVTEHDKYASGATKPGGFAATGFFNSTSQRPTEAGTPEGTQYLSKGPPWVCSICQVTCTSQQTLDGHASGAKHKRRARAASNAAVAEASKPAAAAAVAPATIRAGPPNAVGNELADKPTASLPQLCNGANGAAKTAAAIKISKAVRQRVDLAWTMEF</sequence>
<evidence type="ECO:0000256" key="1">
    <source>
        <dbReference type="ARBA" id="ARBA00004123"/>
    </source>
</evidence>
<evidence type="ECO:0000256" key="6">
    <source>
        <dbReference type="ARBA" id="ARBA00023242"/>
    </source>
</evidence>
<dbReference type="Proteomes" id="UP001465755">
    <property type="component" value="Unassembled WGS sequence"/>
</dbReference>
<dbReference type="Pfam" id="PF12874">
    <property type="entry name" value="zf-met"/>
    <property type="match status" value="1"/>
</dbReference>
<dbReference type="GO" id="GO:0006364">
    <property type="term" value="P:rRNA processing"/>
    <property type="evidence" value="ECO:0007669"/>
    <property type="project" value="TreeGrafter"/>
</dbReference>
<comment type="subcellular location">
    <subcellularLocation>
        <location evidence="1">Nucleus</location>
    </subcellularLocation>
</comment>
<dbReference type="GO" id="GO:0008270">
    <property type="term" value="F:zinc ion binding"/>
    <property type="evidence" value="ECO:0007669"/>
    <property type="project" value="UniProtKB-KW"/>
</dbReference>
<keyword evidence="6" id="KW-0539">Nucleus</keyword>
<evidence type="ECO:0000256" key="5">
    <source>
        <dbReference type="ARBA" id="ARBA00022833"/>
    </source>
</evidence>
<evidence type="ECO:0000256" key="2">
    <source>
        <dbReference type="ARBA" id="ARBA00022723"/>
    </source>
</evidence>
<protein>
    <recommendedName>
        <fullName evidence="8">U1-type domain-containing protein</fullName>
    </recommendedName>
</protein>
<dbReference type="InterPro" id="IPR013087">
    <property type="entry name" value="Znf_C2H2_type"/>
</dbReference>
<evidence type="ECO:0000313" key="10">
    <source>
        <dbReference type="Proteomes" id="UP001465755"/>
    </source>
</evidence>
<name>A0AAW1PWS6_9CHLO</name>
<dbReference type="InterPro" id="IPR014898">
    <property type="entry name" value="Znf_C2H2_LYAR"/>
</dbReference>
<evidence type="ECO:0000256" key="4">
    <source>
        <dbReference type="ARBA" id="ARBA00022771"/>
    </source>
</evidence>
<reference evidence="9 10" key="1">
    <citation type="journal article" date="2024" name="Nat. Commun.">
        <title>Phylogenomics reveals the evolutionary origins of lichenization in chlorophyte algae.</title>
        <authorList>
            <person name="Puginier C."/>
            <person name="Libourel C."/>
            <person name="Otte J."/>
            <person name="Skaloud P."/>
            <person name="Haon M."/>
            <person name="Grisel S."/>
            <person name="Petersen M."/>
            <person name="Berrin J.G."/>
            <person name="Delaux P.M."/>
            <person name="Dal Grande F."/>
            <person name="Keller J."/>
        </authorList>
    </citation>
    <scope>NUCLEOTIDE SEQUENCE [LARGE SCALE GENOMIC DNA]</scope>
    <source>
        <strain evidence="9 10">SAG 2036</strain>
    </source>
</reference>
<dbReference type="InterPro" id="IPR039999">
    <property type="entry name" value="LYAR"/>
</dbReference>
<dbReference type="Gene3D" id="3.30.1490.490">
    <property type="match status" value="1"/>
</dbReference>
<comment type="caution">
    <text evidence="9">The sequence shown here is derived from an EMBL/GenBank/DDBJ whole genome shotgun (WGS) entry which is preliminary data.</text>
</comment>
<organism evidence="9 10">
    <name type="scientific">Symbiochloris irregularis</name>
    <dbReference type="NCBI Taxonomy" id="706552"/>
    <lineage>
        <taxon>Eukaryota</taxon>
        <taxon>Viridiplantae</taxon>
        <taxon>Chlorophyta</taxon>
        <taxon>core chlorophytes</taxon>
        <taxon>Trebouxiophyceae</taxon>
        <taxon>Trebouxiales</taxon>
        <taxon>Trebouxiaceae</taxon>
        <taxon>Symbiochloris</taxon>
    </lineage>
</organism>
<dbReference type="GO" id="GO:0005730">
    <property type="term" value="C:nucleolus"/>
    <property type="evidence" value="ECO:0007669"/>
    <property type="project" value="TreeGrafter"/>
</dbReference>
<gene>
    <name evidence="9" type="ORF">WJX73_003523</name>
</gene>
<keyword evidence="5" id="KW-0862">Zinc</keyword>
<dbReference type="GO" id="GO:0000122">
    <property type="term" value="P:negative regulation of transcription by RNA polymerase II"/>
    <property type="evidence" value="ECO:0007669"/>
    <property type="project" value="TreeGrafter"/>
</dbReference>
<dbReference type="SMART" id="SM00451">
    <property type="entry name" value="ZnF_U1"/>
    <property type="match status" value="2"/>
</dbReference>
<dbReference type="PANTHER" id="PTHR13100:SF10">
    <property type="entry name" value="CELL GROWTH-REGULATING NUCLEOLAR PROTEIN"/>
    <property type="match status" value="1"/>
</dbReference>
<dbReference type="Gene3D" id="3.30.160.60">
    <property type="entry name" value="Classic Zinc Finger"/>
    <property type="match status" value="1"/>
</dbReference>
<accession>A0AAW1PWS6</accession>
<keyword evidence="4 7" id="KW-0863">Zinc-finger</keyword>
<dbReference type="GO" id="GO:0003677">
    <property type="term" value="F:DNA binding"/>
    <property type="evidence" value="ECO:0007669"/>
    <property type="project" value="InterPro"/>
</dbReference>
<evidence type="ECO:0000256" key="7">
    <source>
        <dbReference type="PROSITE-ProRule" id="PRU01145"/>
    </source>
</evidence>
<proteinExistence type="predicted"/>
<dbReference type="EMBL" id="JALJOQ010000002">
    <property type="protein sequence ID" value="KAK9813891.1"/>
    <property type="molecule type" value="Genomic_DNA"/>
</dbReference>
<dbReference type="SUPFAM" id="SSF57667">
    <property type="entry name" value="beta-beta-alpha zinc fingers"/>
    <property type="match status" value="3"/>
</dbReference>
<dbReference type="AlphaFoldDB" id="A0AAW1PWS6"/>
<dbReference type="PANTHER" id="PTHR13100">
    <property type="entry name" value="CELL GROWTH-REGULATING NUCLEOLAR PROTEIN LYAR"/>
    <property type="match status" value="1"/>
</dbReference>
<keyword evidence="2" id="KW-0479">Metal-binding</keyword>
<dbReference type="FunFam" id="3.30.1490.490:FF:000001">
    <property type="entry name" value="cell growth-regulating nucleolar protein-like"/>
    <property type="match status" value="1"/>
</dbReference>
<evidence type="ECO:0000313" key="9">
    <source>
        <dbReference type="EMBL" id="KAK9813891.1"/>
    </source>
</evidence>
<dbReference type="Pfam" id="PF08790">
    <property type="entry name" value="zf-LYAR"/>
    <property type="match status" value="1"/>
</dbReference>
<feature type="domain" description="U1-type" evidence="8">
    <location>
        <begin position="27"/>
        <end position="54"/>
    </location>
</feature>
<dbReference type="PROSITE" id="PS51804">
    <property type="entry name" value="ZF_C2HC_LYAR"/>
    <property type="match status" value="2"/>
</dbReference>
<dbReference type="InterPro" id="IPR003604">
    <property type="entry name" value="Matrin/U1-like-C_Znf_C2H2"/>
</dbReference>
<evidence type="ECO:0000259" key="8">
    <source>
        <dbReference type="SMART" id="SM00451"/>
    </source>
</evidence>
<keyword evidence="3" id="KW-0677">Repeat</keyword>
<feature type="domain" description="U1-type" evidence="8">
    <location>
        <begin position="95"/>
        <end position="129"/>
    </location>
</feature>
<dbReference type="InterPro" id="IPR036236">
    <property type="entry name" value="Znf_C2H2_sf"/>
</dbReference>
<evidence type="ECO:0000256" key="3">
    <source>
        <dbReference type="ARBA" id="ARBA00022737"/>
    </source>
</evidence>